<gene>
    <name evidence="3" type="ORF">D0U04_02330</name>
    <name evidence="2" type="ORF">DJ93_3912</name>
</gene>
<keyword evidence="5" id="KW-1185">Reference proteome</keyword>
<sequence>MLAMGVLLGIIAISGFIWLYYSRSFKQAEVLLFQKGSLLTDQSRYLVCPKCGSAQARSGGYQECCKIRL</sequence>
<dbReference type="Proteomes" id="UP000264294">
    <property type="component" value="Unassembled WGS sequence"/>
</dbReference>
<dbReference type="EMBL" id="JMQC01000008">
    <property type="protein sequence ID" value="KFN04119.1"/>
    <property type="molecule type" value="Genomic_DNA"/>
</dbReference>
<feature type="transmembrane region" description="Helical" evidence="1">
    <location>
        <begin position="6"/>
        <end position="22"/>
    </location>
</feature>
<dbReference type="AlphaFoldDB" id="A0A090YYT8"/>
<keyword evidence="1" id="KW-0472">Membrane</keyword>
<evidence type="ECO:0000313" key="3">
    <source>
        <dbReference type="EMBL" id="RFT68308.1"/>
    </source>
</evidence>
<reference evidence="3 5" key="2">
    <citation type="submission" date="2018-08" db="EMBL/GenBank/DDBJ databases">
        <title>Bacillus clarus sp. nov. strain PS00077A.</title>
        <authorList>
            <person name="Mendez Acevedo M."/>
            <person name="Carroll L."/>
            <person name="Mukherjee M."/>
            <person name="Wiedmann M."/>
            <person name="Kovac J."/>
        </authorList>
    </citation>
    <scope>NUCLEOTIDE SEQUENCE [LARGE SCALE GENOMIC DNA]</scope>
    <source>
        <strain evidence="3 5">PS00077A</strain>
    </source>
</reference>
<proteinExistence type="predicted"/>
<dbReference type="EMBL" id="QVOD01000002">
    <property type="protein sequence ID" value="RFT68308.1"/>
    <property type="molecule type" value="Genomic_DNA"/>
</dbReference>
<dbReference type="Proteomes" id="UP000029389">
    <property type="component" value="Unassembled WGS sequence"/>
</dbReference>
<evidence type="ECO:0000313" key="2">
    <source>
        <dbReference type="EMBL" id="KFN04119.1"/>
    </source>
</evidence>
<comment type="caution">
    <text evidence="2">The sequence shown here is derived from an EMBL/GenBank/DDBJ whole genome shotgun (WGS) entry which is preliminary data.</text>
</comment>
<name>A0A090YYT8_9BACI</name>
<keyword evidence="1" id="KW-0812">Transmembrane</keyword>
<evidence type="ECO:0000256" key="1">
    <source>
        <dbReference type="SAM" id="Phobius"/>
    </source>
</evidence>
<keyword evidence="1" id="KW-1133">Transmembrane helix</keyword>
<evidence type="ECO:0000313" key="5">
    <source>
        <dbReference type="Proteomes" id="UP000264294"/>
    </source>
</evidence>
<organism evidence="2 4">
    <name type="scientific">Bacillus clarus</name>
    <dbReference type="NCBI Taxonomy" id="2338372"/>
    <lineage>
        <taxon>Bacteria</taxon>
        <taxon>Bacillati</taxon>
        <taxon>Bacillota</taxon>
        <taxon>Bacilli</taxon>
        <taxon>Bacillales</taxon>
        <taxon>Bacillaceae</taxon>
        <taxon>Bacillus</taxon>
        <taxon>Bacillus cereus group</taxon>
    </lineage>
</organism>
<dbReference type="RefSeq" id="WP_042982766.1">
    <property type="nucleotide sequence ID" value="NZ_JMQC01000008.1"/>
</dbReference>
<dbReference type="eggNOG" id="ENOG5030CVS">
    <property type="taxonomic scope" value="Bacteria"/>
</dbReference>
<accession>A0A090YYT8</accession>
<reference evidence="2 4" key="1">
    <citation type="submission" date="2014-04" db="EMBL/GenBank/DDBJ databases">
        <authorList>
            <person name="Bishop-Lilly K.A."/>
            <person name="Broomall S.M."/>
            <person name="Chain P.S."/>
            <person name="Chertkov O."/>
            <person name="Coyne S.R."/>
            <person name="Daligault H.E."/>
            <person name="Davenport K.W."/>
            <person name="Erkkila T."/>
            <person name="Frey K.G."/>
            <person name="Gibbons H.S."/>
            <person name="Gu W."/>
            <person name="Jaissle J."/>
            <person name="Johnson S.L."/>
            <person name="Koroleva G.I."/>
            <person name="Ladner J.T."/>
            <person name="Lo C.-C."/>
            <person name="Minogue T.D."/>
            <person name="Munk C."/>
            <person name="Palacios G.F."/>
            <person name="Redden C.L."/>
            <person name="Rosenzweig C.N."/>
            <person name="Scholz M.B."/>
            <person name="Teshima H."/>
            <person name="Xu Y."/>
        </authorList>
    </citation>
    <scope>NUCLEOTIDE SEQUENCE [LARGE SCALE GENOMIC DNA]</scope>
    <source>
        <strain evidence="2 4">BHP</strain>
    </source>
</reference>
<protein>
    <submittedName>
        <fullName evidence="2">Uncharacterized protein</fullName>
    </submittedName>
</protein>
<evidence type="ECO:0000313" key="4">
    <source>
        <dbReference type="Proteomes" id="UP000029389"/>
    </source>
</evidence>